<keyword evidence="1" id="KW-1133">Transmembrane helix</keyword>
<keyword evidence="3" id="KW-1185">Reference proteome</keyword>
<dbReference type="Proteomes" id="UP000215896">
    <property type="component" value="Unassembled WGS sequence"/>
</dbReference>
<name>A0A255GP31_9ACTN</name>
<proteinExistence type="predicted"/>
<evidence type="ECO:0000313" key="2">
    <source>
        <dbReference type="EMBL" id="OYO16163.1"/>
    </source>
</evidence>
<comment type="caution">
    <text evidence="2">The sequence shown here is derived from an EMBL/GenBank/DDBJ whole genome shotgun (WGS) entry which is preliminary data.</text>
</comment>
<feature type="transmembrane region" description="Helical" evidence="1">
    <location>
        <begin position="116"/>
        <end position="136"/>
    </location>
</feature>
<dbReference type="EMBL" id="NMVO01000005">
    <property type="protein sequence ID" value="OYO16163.1"/>
    <property type="molecule type" value="Genomic_DNA"/>
</dbReference>
<dbReference type="AlphaFoldDB" id="A0A255GP31"/>
<gene>
    <name evidence="2" type="ORF">CGZ94_05465</name>
</gene>
<dbReference type="Pfam" id="PF11377">
    <property type="entry name" value="DUF3180"/>
    <property type="match status" value="1"/>
</dbReference>
<protein>
    <recommendedName>
        <fullName evidence="4">DUF3180 domain-containing protein</fullName>
    </recommendedName>
</protein>
<feature type="transmembrane region" description="Helical" evidence="1">
    <location>
        <begin position="39"/>
        <end position="57"/>
    </location>
</feature>
<dbReference type="InterPro" id="IPR021517">
    <property type="entry name" value="DUF3180"/>
</dbReference>
<reference evidence="2 3" key="1">
    <citation type="submission" date="2017-07" db="EMBL/GenBank/DDBJ databases">
        <title>Draft whole genome sequences of clinical Proprionibacteriaceae strains.</title>
        <authorList>
            <person name="Bernier A.-M."/>
            <person name="Bernard K."/>
            <person name="Domingo M.-C."/>
        </authorList>
    </citation>
    <scope>NUCLEOTIDE SEQUENCE [LARGE SCALE GENOMIC DNA]</scope>
    <source>
        <strain evidence="2 3">NML 030167</strain>
    </source>
</reference>
<keyword evidence="1" id="KW-0472">Membrane</keyword>
<evidence type="ECO:0000256" key="1">
    <source>
        <dbReference type="SAM" id="Phobius"/>
    </source>
</evidence>
<evidence type="ECO:0000313" key="3">
    <source>
        <dbReference type="Proteomes" id="UP000215896"/>
    </source>
</evidence>
<evidence type="ECO:0008006" key="4">
    <source>
        <dbReference type="Google" id="ProtNLM"/>
    </source>
</evidence>
<organism evidence="2 3">
    <name type="scientific">Enemella evansiae</name>
    <dbReference type="NCBI Taxonomy" id="2016499"/>
    <lineage>
        <taxon>Bacteria</taxon>
        <taxon>Bacillati</taxon>
        <taxon>Actinomycetota</taxon>
        <taxon>Actinomycetes</taxon>
        <taxon>Propionibacteriales</taxon>
        <taxon>Propionibacteriaceae</taxon>
        <taxon>Enemella</taxon>
    </lineage>
</organism>
<accession>A0A255GP31</accession>
<sequence>MGLTRPRDLAIAALVGGVAGWLLVRSIEAAAGQPPQLPWVGPLVLWFVAALVAGLAWTTWRRIQVRRERIEPERAVTFLAFGKASGIGGAAIAGGYLVFALLAIGHLDAEGPQQRLVRGLVAAVAGVAIGAAGLWLERACRVPDPPEGEDEAAREA</sequence>
<keyword evidence="1" id="KW-0812">Transmembrane</keyword>
<feature type="transmembrane region" description="Helical" evidence="1">
    <location>
        <begin position="78"/>
        <end position="104"/>
    </location>
</feature>